<dbReference type="GO" id="GO:0075509">
    <property type="term" value="P:endocytosis involved in viral entry into host cell"/>
    <property type="evidence" value="ECO:0007669"/>
    <property type="project" value="TreeGrafter"/>
</dbReference>
<dbReference type="Pfam" id="PF00520">
    <property type="entry name" value="Ion_trans"/>
    <property type="match status" value="1"/>
</dbReference>
<dbReference type="PANTHER" id="PTHR46768">
    <property type="entry name" value="TWO PORE CALCIUM CHANNEL PROTEIN 2"/>
    <property type="match status" value="1"/>
</dbReference>
<keyword evidence="2 5" id="KW-0812">Transmembrane</keyword>
<proteinExistence type="predicted"/>
<feature type="domain" description="Ion transport" evidence="6">
    <location>
        <begin position="90"/>
        <end position="232"/>
    </location>
</feature>
<feature type="transmembrane region" description="Helical" evidence="5">
    <location>
        <begin position="187"/>
        <end position="206"/>
    </location>
</feature>
<evidence type="ECO:0000256" key="4">
    <source>
        <dbReference type="ARBA" id="ARBA00023136"/>
    </source>
</evidence>
<evidence type="ECO:0000313" key="7">
    <source>
        <dbReference type="Proteomes" id="UP000050791"/>
    </source>
</evidence>
<dbReference type="InterPro" id="IPR005821">
    <property type="entry name" value="Ion_trans_dom"/>
</dbReference>
<evidence type="ECO:0000256" key="1">
    <source>
        <dbReference type="ARBA" id="ARBA00004141"/>
    </source>
</evidence>
<feature type="transmembrane region" description="Helical" evidence="5">
    <location>
        <begin position="99"/>
        <end position="123"/>
    </location>
</feature>
<dbReference type="WBParaSite" id="SMTH1_15520.1">
    <property type="protein sequence ID" value="SMTH1_15520.1"/>
    <property type="gene ID" value="SMTH1_15520"/>
</dbReference>
<dbReference type="Proteomes" id="UP000050791">
    <property type="component" value="Unassembled WGS sequence"/>
</dbReference>
<feature type="transmembrane region" description="Helical" evidence="5">
    <location>
        <begin position="129"/>
        <end position="149"/>
    </location>
</feature>
<dbReference type="GO" id="GO:0005765">
    <property type="term" value="C:lysosomal membrane"/>
    <property type="evidence" value="ECO:0007669"/>
    <property type="project" value="InterPro"/>
</dbReference>
<dbReference type="GO" id="GO:0097682">
    <property type="term" value="F:intracellularly phosphatidylinositol-3,5-bisphosphate-gated monatomic cation channel activity"/>
    <property type="evidence" value="ECO:0007669"/>
    <property type="project" value="TreeGrafter"/>
</dbReference>
<sequence>MTFLCCRSDSIDENLALKQARVLIEDAENYRSINHKLDKHSLIMYELSHGLRLTILHRASLVILFLLPFFEWPSSLTMSSDIRLKLKPPNLPCGVTEGIEFLCLLIISIQSILLSGAFGLPWVRENPWLIGKYIFLVIYLLDLIVSLSLRCSEYYRIRRLIRPYFLISSSQLMKKVLKCYRRTLPTLFNLLFLLGFWLISATLVAMCVFNNPNRDLTKNSNTARKRFIFCLILVGISPEKGCLKFFTFGGFGLWYLIDILLISVETVGPADGSSFLRPYYDPIVKLLCRTNFTVYAG</sequence>
<keyword evidence="4 5" id="KW-0472">Membrane</keyword>
<evidence type="ECO:0000256" key="2">
    <source>
        <dbReference type="ARBA" id="ARBA00022692"/>
    </source>
</evidence>
<evidence type="ECO:0000313" key="8">
    <source>
        <dbReference type="WBParaSite" id="SMTH1_15520.1"/>
    </source>
</evidence>
<dbReference type="GO" id="GO:0019722">
    <property type="term" value="P:calcium-mediated signaling"/>
    <property type="evidence" value="ECO:0007669"/>
    <property type="project" value="TreeGrafter"/>
</dbReference>
<dbReference type="PANTHER" id="PTHR46768:SF1">
    <property type="entry name" value="TWO PORE CHANNEL PROTEIN 2"/>
    <property type="match status" value="1"/>
</dbReference>
<evidence type="ECO:0000256" key="3">
    <source>
        <dbReference type="ARBA" id="ARBA00022989"/>
    </source>
</evidence>
<dbReference type="GO" id="GO:0022832">
    <property type="term" value="F:voltage-gated channel activity"/>
    <property type="evidence" value="ECO:0007669"/>
    <property type="project" value="InterPro"/>
</dbReference>
<reference evidence="8" key="1">
    <citation type="submission" date="2023-11" db="UniProtKB">
        <authorList>
            <consortium name="WormBaseParasite"/>
        </authorList>
    </citation>
    <scope>IDENTIFICATION</scope>
</reference>
<accession>A0AA85AXD0</accession>
<dbReference type="InterPro" id="IPR028798">
    <property type="entry name" value="TPC2"/>
</dbReference>
<organism evidence="7 8">
    <name type="scientific">Schistosoma mattheei</name>
    <dbReference type="NCBI Taxonomy" id="31246"/>
    <lineage>
        <taxon>Eukaryota</taxon>
        <taxon>Metazoa</taxon>
        <taxon>Spiralia</taxon>
        <taxon>Lophotrochozoa</taxon>
        <taxon>Platyhelminthes</taxon>
        <taxon>Trematoda</taxon>
        <taxon>Digenea</taxon>
        <taxon>Strigeidida</taxon>
        <taxon>Schistosomatoidea</taxon>
        <taxon>Schistosomatidae</taxon>
        <taxon>Schistosoma</taxon>
    </lineage>
</organism>
<dbReference type="AlphaFoldDB" id="A0AA85AXD0"/>
<comment type="subcellular location">
    <subcellularLocation>
        <location evidence="1">Membrane</location>
        <topology evidence="1">Multi-pass membrane protein</topology>
    </subcellularLocation>
</comment>
<protein>
    <recommendedName>
        <fullName evidence="6">Ion transport domain-containing protein</fullName>
    </recommendedName>
</protein>
<evidence type="ECO:0000256" key="5">
    <source>
        <dbReference type="SAM" id="Phobius"/>
    </source>
</evidence>
<dbReference type="GO" id="GO:0015280">
    <property type="term" value="F:ligand-gated sodium channel activity"/>
    <property type="evidence" value="ECO:0007669"/>
    <property type="project" value="TreeGrafter"/>
</dbReference>
<keyword evidence="3 5" id="KW-1133">Transmembrane helix</keyword>
<evidence type="ECO:0000259" key="6">
    <source>
        <dbReference type="Pfam" id="PF00520"/>
    </source>
</evidence>
<name>A0AA85AXD0_9TREM</name>